<feature type="transmembrane region" description="Helical" evidence="1">
    <location>
        <begin position="9"/>
        <end position="28"/>
    </location>
</feature>
<gene>
    <name evidence="2" type="ORF">Ssi02_35200</name>
</gene>
<keyword evidence="1" id="KW-0472">Membrane</keyword>
<dbReference type="AlphaFoldDB" id="A0A919VCM8"/>
<name>A0A919VCM8_9ACTN</name>
<dbReference type="RefSeq" id="WP_204026576.1">
    <property type="nucleotide sequence ID" value="NZ_BOOW01000020.1"/>
</dbReference>
<proteinExistence type="predicted"/>
<dbReference type="EMBL" id="BOOW01000020">
    <property type="protein sequence ID" value="GII93289.1"/>
    <property type="molecule type" value="Genomic_DNA"/>
</dbReference>
<accession>A0A919VCM8</accession>
<dbReference type="Proteomes" id="UP000606172">
    <property type="component" value="Unassembled WGS sequence"/>
</dbReference>
<keyword evidence="1" id="KW-1133">Transmembrane helix</keyword>
<feature type="transmembrane region" description="Helical" evidence="1">
    <location>
        <begin position="109"/>
        <end position="134"/>
    </location>
</feature>
<keyword evidence="1" id="KW-0812">Transmembrane</keyword>
<feature type="transmembrane region" description="Helical" evidence="1">
    <location>
        <begin position="83"/>
        <end position="103"/>
    </location>
</feature>
<organism evidence="2 3">
    <name type="scientific">Sinosporangium siamense</name>
    <dbReference type="NCBI Taxonomy" id="1367973"/>
    <lineage>
        <taxon>Bacteria</taxon>
        <taxon>Bacillati</taxon>
        <taxon>Actinomycetota</taxon>
        <taxon>Actinomycetes</taxon>
        <taxon>Streptosporangiales</taxon>
        <taxon>Streptosporangiaceae</taxon>
        <taxon>Sinosporangium</taxon>
    </lineage>
</organism>
<keyword evidence="3" id="KW-1185">Reference proteome</keyword>
<reference evidence="2" key="1">
    <citation type="submission" date="2021-01" db="EMBL/GenBank/DDBJ databases">
        <title>Whole genome shotgun sequence of Sinosporangium siamense NBRC 109515.</title>
        <authorList>
            <person name="Komaki H."/>
            <person name="Tamura T."/>
        </authorList>
    </citation>
    <scope>NUCLEOTIDE SEQUENCE</scope>
    <source>
        <strain evidence="2">NBRC 109515</strain>
    </source>
</reference>
<evidence type="ECO:0000256" key="1">
    <source>
        <dbReference type="SAM" id="Phobius"/>
    </source>
</evidence>
<protein>
    <submittedName>
        <fullName evidence="2">Uncharacterized protein</fullName>
    </submittedName>
</protein>
<comment type="caution">
    <text evidence="2">The sequence shown here is derived from an EMBL/GenBank/DDBJ whole genome shotgun (WGS) entry which is preliminary data.</text>
</comment>
<evidence type="ECO:0000313" key="3">
    <source>
        <dbReference type="Proteomes" id="UP000606172"/>
    </source>
</evidence>
<sequence length="139" mass="15143">MSYEERGKWIYLVVILVTYGAYVVVILGHAQGGSLAEVAYVAPMLWSIGISIVLSIIGRIVIEIAKPSESHKVDVRDREIDRFGEYVGGTVLGIAMVVPLGLAMMEADYFWIANAIYAAFVVAALTGACLKLVAYRRGM</sequence>
<feature type="transmembrane region" description="Helical" evidence="1">
    <location>
        <begin position="40"/>
        <end position="62"/>
    </location>
</feature>
<evidence type="ECO:0000313" key="2">
    <source>
        <dbReference type="EMBL" id="GII93289.1"/>
    </source>
</evidence>